<dbReference type="Pfam" id="PF09729">
    <property type="entry name" value="Gti1_Pac2"/>
    <property type="match status" value="1"/>
</dbReference>
<name>A0A6A7BU63_9PEZI</name>
<dbReference type="PANTHER" id="PTHR28027">
    <property type="entry name" value="TRANSCRIPTIONAL REGULATOR MIT1"/>
    <property type="match status" value="1"/>
</dbReference>
<organism evidence="2 3">
    <name type="scientific">Piedraia hortae CBS 480.64</name>
    <dbReference type="NCBI Taxonomy" id="1314780"/>
    <lineage>
        <taxon>Eukaryota</taxon>
        <taxon>Fungi</taxon>
        <taxon>Dikarya</taxon>
        <taxon>Ascomycota</taxon>
        <taxon>Pezizomycotina</taxon>
        <taxon>Dothideomycetes</taxon>
        <taxon>Dothideomycetidae</taxon>
        <taxon>Capnodiales</taxon>
        <taxon>Piedraiaceae</taxon>
        <taxon>Piedraia</taxon>
    </lineage>
</organism>
<accession>A0A6A7BU63</accession>
<dbReference type="EMBL" id="MU006001">
    <property type="protein sequence ID" value="KAF2858876.1"/>
    <property type="molecule type" value="Genomic_DNA"/>
</dbReference>
<dbReference type="AlphaFoldDB" id="A0A6A7BU63"/>
<feature type="region of interest" description="Disordered" evidence="1">
    <location>
        <begin position="139"/>
        <end position="223"/>
    </location>
</feature>
<evidence type="ECO:0000256" key="1">
    <source>
        <dbReference type="SAM" id="MobiDB-lite"/>
    </source>
</evidence>
<evidence type="ECO:0000313" key="2">
    <source>
        <dbReference type="EMBL" id="KAF2858876.1"/>
    </source>
</evidence>
<dbReference type="InterPro" id="IPR018608">
    <property type="entry name" value="Gti1/Pac2"/>
</dbReference>
<feature type="compositionally biased region" description="Basic and acidic residues" evidence="1">
    <location>
        <begin position="151"/>
        <end position="163"/>
    </location>
</feature>
<dbReference type="PANTHER" id="PTHR28027:SF1">
    <property type="entry name" value="CAMP INDEPENDENT REGULATORY PROTEIN (AFU_ORTHOLOGUE AFUA_3G09640)"/>
    <property type="match status" value="1"/>
</dbReference>
<feature type="compositionally biased region" description="Polar residues" evidence="1">
    <location>
        <begin position="139"/>
        <end position="149"/>
    </location>
</feature>
<proteinExistence type="predicted"/>
<reference evidence="2" key="1">
    <citation type="journal article" date="2020" name="Stud. Mycol.">
        <title>101 Dothideomycetes genomes: a test case for predicting lifestyles and emergence of pathogens.</title>
        <authorList>
            <person name="Haridas S."/>
            <person name="Albert R."/>
            <person name="Binder M."/>
            <person name="Bloem J."/>
            <person name="Labutti K."/>
            <person name="Salamov A."/>
            <person name="Andreopoulos B."/>
            <person name="Baker S."/>
            <person name="Barry K."/>
            <person name="Bills G."/>
            <person name="Bluhm B."/>
            <person name="Cannon C."/>
            <person name="Castanera R."/>
            <person name="Culley D."/>
            <person name="Daum C."/>
            <person name="Ezra D."/>
            <person name="Gonzalez J."/>
            <person name="Henrissat B."/>
            <person name="Kuo A."/>
            <person name="Liang C."/>
            <person name="Lipzen A."/>
            <person name="Lutzoni F."/>
            <person name="Magnuson J."/>
            <person name="Mondo S."/>
            <person name="Nolan M."/>
            <person name="Ohm R."/>
            <person name="Pangilinan J."/>
            <person name="Park H.-J."/>
            <person name="Ramirez L."/>
            <person name="Alfaro M."/>
            <person name="Sun H."/>
            <person name="Tritt A."/>
            <person name="Yoshinaga Y."/>
            <person name="Zwiers L.-H."/>
            <person name="Turgeon B."/>
            <person name="Goodwin S."/>
            <person name="Spatafora J."/>
            <person name="Crous P."/>
            <person name="Grigoriev I."/>
        </authorList>
    </citation>
    <scope>NUCLEOTIDE SEQUENCE</scope>
    <source>
        <strain evidence="2">CBS 480.64</strain>
    </source>
</reference>
<evidence type="ECO:0008006" key="4">
    <source>
        <dbReference type="Google" id="ProtNLM"/>
    </source>
</evidence>
<sequence length="223" mass="25774">MESYHGWIRTPNDAILLFEACRIGLLPRVQRRLSEKERRAIRPGSVFVWDEQEAGMRRWTDGKSWSASRVSGSFLTYREMLGKREVQNMESDRQGGKEIDLADDGFHYKSDGLIKQSFSITTSENQHLHLISYVSRNPTHMSDLKQPSQDPRFRHIRPDRGRYPESTVQEPQTIPAVTRGPLMSSAPRPALHRSPSSTYHHSMPQYGPYFDHSHHYPGPRHVP</sequence>
<protein>
    <recommendedName>
        <fullName evidence="4">Camp independent regulatory protein</fullName>
    </recommendedName>
</protein>
<feature type="non-terminal residue" evidence="2">
    <location>
        <position position="223"/>
    </location>
</feature>
<dbReference type="GO" id="GO:0003677">
    <property type="term" value="F:DNA binding"/>
    <property type="evidence" value="ECO:0007669"/>
    <property type="project" value="TreeGrafter"/>
</dbReference>
<keyword evidence="3" id="KW-1185">Reference proteome</keyword>
<gene>
    <name evidence="2" type="ORF">K470DRAFT_200927</name>
</gene>
<evidence type="ECO:0000313" key="3">
    <source>
        <dbReference type="Proteomes" id="UP000799421"/>
    </source>
</evidence>
<dbReference type="OrthoDB" id="5572844at2759"/>
<dbReference type="Proteomes" id="UP000799421">
    <property type="component" value="Unassembled WGS sequence"/>
</dbReference>